<name>H6N1I6_GORPV</name>
<feature type="transmembrane region" description="Helical" evidence="5">
    <location>
        <begin position="200"/>
        <end position="216"/>
    </location>
</feature>
<keyword evidence="3 5" id="KW-1133">Transmembrane helix</keyword>
<feature type="transmembrane region" description="Helical" evidence="5">
    <location>
        <begin position="392"/>
        <end position="408"/>
    </location>
</feature>
<dbReference type="InterPro" id="IPR051533">
    <property type="entry name" value="WaaL-like"/>
</dbReference>
<evidence type="ECO:0000256" key="4">
    <source>
        <dbReference type="ARBA" id="ARBA00023136"/>
    </source>
</evidence>
<proteinExistence type="predicted"/>
<feature type="transmembrane region" description="Helical" evidence="5">
    <location>
        <begin position="178"/>
        <end position="193"/>
    </location>
</feature>
<feature type="transmembrane region" description="Helical" evidence="5">
    <location>
        <begin position="86"/>
        <end position="108"/>
    </location>
</feature>
<gene>
    <name evidence="7" type="ordered locus">GPOL_c11350</name>
</gene>
<dbReference type="Proteomes" id="UP000009154">
    <property type="component" value="Chromosome"/>
</dbReference>
<dbReference type="EMBL" id="CP003119">
    <property type="protein sequence ID" value="AFA72197.1"/>
    <property type="molecule type" value="Genomic_DNA"/>
</dbReference>
<feature type="transmembrane region" description="Helical" evidence="5">
    <location>
        <begin position="370"/>
        <end position="386"/>
    </location>
</feature>
<feature type="transmembrane region" description="Helical" evidence="5">
    <location>
        <begin position="140"/>
        <end position="158"/>
    </location>
</feature>
<dbReference type="KEGG" id="gpo:GPOL_c11350"/>
<feature type="transmembrane region" description="Helical" evidence="5">
    <location>
        <begin position="114"/>
        <end position="133"/>
    </location>
</feature>
<feature type="transmembrane region" description="Helical" evidence="5">
    <location>
        <begin position="222"/>
        <end position="239"/>
    </location>
</feature>
<reference evidence="7 8" key="1">
    <citation type="journal article" date="2012" name="Appl. Environ. Microbiol.">
        <title>Involvement of two latex-clearing proteins during rubber degradation and insights into the subsequent degradation pathway revealed by the genome sequence of Gordonia polyisoprenivorans strain VH2.</title>
        <authorList>
            <person name="Hiessl S."/>
            <person name="Schuldes J."/>
            <person name="Thurmer A."/>
            <person name="Halbsguth T."/>
            <person name="Broker D."/>
            <person name="Angelov A."/>
            <person name="Liebl W."/>
            <person name="Daniel R."/>
            <person name="Steinbuchel A."/>
        </authorList>
    </citation>
    <scope>NUCLEOTIDE SEQUENCE [LARGE SCALE GENOMIC DNA]</scope>
    <source>
        <strain evidence="8">DSM 44266 / VH2</strain>
    </source>
</reference>
<organism evidence="7 8">
    <name type="scientific">Gordonia polyisoprenivorans (strain DSM 44266 / VH2)</name>
    <dbReference type="NCBI Taxonomy" id="1112204"/>
    <lineage>
        <taxon>Bacteria</taxon>
        <taxon>Bacillati</taxon>
        <taxon>Actinomycetota</taxon>
        <taxon>Actinomycetes</taxon>
        <taxon>Mycobacteriales</taxon>
        <taxon>Gordoniaceae</taxon>
        <taxon>Gordonia</taxon>
    </lineage>
</organism>
<evidence type="ECO:0000256" key="5">
    <source>
        <dbReference type="SAM" id="Phobius"/>
    </source>
</evidence>
<dbReference type="eggNOG" id="COG3307">
    <property type="taxonomic scope" value="Bacteria"/>
</dbReference>
<comment type="subcellular location">
    <subcellularLocation>
        <location evidence="1">Membrane</location>
        <topology evidence="1">Multi-pass membrane protein</topology>
    </subcellularLocation>
</comment>
<feature type="transmembrane region" description="Helical" evidence="5">
    <location>
        <begin position="55"/>
        <end position="74"/>
    </location>
</feature>
<evidence type="ECO:0000259" key="6">
    <source>
        <dbReference type="Pfam" id="PF04932"/>
    </source>
</evidence>
<protein>
    <submittedName>
        <fullName evidence="7">Putative transmembrane O-antigen polymerase protein</fullName>
    </submittedName>
</protein>
<keyword evidence="4 5" id="KW-0472">Membrane</keyword>
<dbReference type="HOGENOM" id="CLU_660160_0_0_11"/>
<evidence type="ECO:0000313" key="7">
    <source>
        <dbReference type="EMBL" id="AFA72197.1"/>
    </source>
</evidence>
<dbReference type="AlphaFoldDB" id="H6N1I6"/>
<evidence type="ECO:0000256" key="1">
    <source>
        <dbReference type="ARBA" id="ARBA00004141"/>
    </source>
</evidence>
<dbReference type="STRING" id="1112204.GPOL_c11350"/>
<dbReference type="InterPro" id="IPR007016">
    <property type="entry name" value="O-antigen_ligase-rel_domated"/>
</dbReference>
<accession>H6N1I6</accession>
<feature type="transmembrane region" description="Helical" evidence="5">
    <location>
        <begin position="244"/>
        <end position="262"/>
    </location>
</feature>
<dbReference type="PANTHER" id="PTHR37422">
    <property type="entry name" value="TEICHURONIC ACID BIOSYNTHESIS PROTEIN TUAE"/>
    <property type="match status" value="1"/>
</dbReference>
<dbReference type="GO" id="GO:0016020">
    <property type="term" value="C:membrane"/>
    <property type="evidence" value="ECO:0007669"/>
    <property type="project" value="UniProtKB-SubCell"/>
</dbReference>
<sequence length="416" mass="43554">MGWDRMAHATTMWVSHERLVRLPRVPRVPLPTLFLSAAVALVVAAAPIEGYLIAAYPQLGKVPALVLVGIWLIVRVRQYRLPELQPVHVALAALALVVVLSTAVHLTSPFSVEYAGRWLPFLLTCAVLIDAVAHEVKVEVVFAAALTGAAISAVGAVYSMFASGDLRASGPLTDPNDLAYVLVAALPLAVGFAPHRRWHAILLGGVAVLLALGAATTLSRGGGIALAVAVTWLVIRRVIAIRAVVLAGIGAAVAVGLAWVFAHSLVASAVGQKGYIAASNVDTRLTRWHAAAEMLGTNPILGVGPGGFRSNYVATSHLAEIAEQTPVVHNMYIEVAAELGIAGIVLFIGLIVGALVACERALRLGAEPRVAIAVQASLLAVVSASVSLSEEYYMALWSILAIAYALYAKTAGEARR</sequence>
<evidence type="ECO:0000256" key="3">
    <source>
        <dbReference type="ARBA" id="ARBA00022989"/>
    </source>
</evidence>
<dbReference type="PANTHER" id="PTHR37422:SF13">
    <property type="entry name" value="LIPOPOLYSACCHARIDE BIOSYNTHESIS PROTEIN PA4999-RELATED"/>
    <property type="match status" value="1"/>
</dbReference>
<evidence type="ECO:0000313" key="8">
    <source>
        <dbReference type="Proteomes" id="UP000009154"/>
    </source>
</evidence>
<keyword evidence="2 5" id="KW-0812">Transmembrane</keyword>
<dbReference type="Pfam" id="PF04932">
    <property type="entry name" value="Wzy_C"/>
    <property type="match status" value="1"/>
</dbReference>
<feature type="domain" description="O-antigen ligase-related" evidence="6">
    <location>
        <begin position="206"/>
        <end position="348"/>
    </location>
</feature>
<keyword evidence="8" id="KW-1185">Reference proteome</keyword>
<feature type="transmembrane region" description="Helical" evidence="5">
    <location>
        <begin position="339"/>
        <end position="358"/>
    </location>
</feature>
<evidence type="ECO:0000256" key="2">
    <source>
        <dbReference type="ARBA" id="ARBA00022692"/>
    </source>
</evidence>